<dbReference type="Proteomes" id="UP000183287">
    <property type="component" value="Unassembled WGS sequence"/>
</dbReference>
<keyword evidence="2" id="KW-1185">Reference proteome</keyword>
<name>A0A1I4RIT2_9PROT</name>
<dbReference type="EMBL" id="FOUB01000033">
    <property type="protein sequence ID" value="SFM52179.1"/>
    <property type="molecule type" value="Genomic_DNA"/>
</dbReference>
<proteinExistence type="predicted"/>
<dbReference type="AlphaFoldDB" id="A0A1I4RIT2"/>
<evidence type="ECO:0000313" key="2">
    <source>
        <dbReference type="Proteomes" id="UP000183287"/>
    </source>
</evidence>
<gene>
    <name evidence="1" type="ORF">SAMN05421863_103321</name>
</gene>
<accession>A0A1I4RIT2</accession>
<evidence type="ECO:0000313" key="1">
    <source>
        <dbReference type="EMBL" id="SFM52179.1"/>
    </source>
</evidence>
<sequence>MLVNSVALYLPCAWINVKMVDGTAGQLSAVRKGGKKGGGRAFDALPRTTAGSARFHHLFHLFPAGCTKMSAQCHFPPADIHVEPGEERR</sequence>
<reference evidence="2" key="1">
    <citation type="submission" date="2016-10" db="EMBL/GenBank/DDBJ databases">
        <authorList>
            <person name="Varghese N."/>
            <person name="Submissions S."/>
        </authorList>
    </citation>
    <scope>NUCLEOTIDE SEQUENCE [LARGE SCALE GENOMIC DNA]</scope>
    <source>
        <strain evidence="2">Nm44</strain>
    </source>
</reference>
<organism evidence="1 2">
    <name type="scientific">Nitrosomonas communis</name>
    <dbReference type="NCBI Taxonomy" id="44574"/>
    <lineage>
        <taxon>Bacteria</taxon>
        <taxon>Pseudomonadati</taxon>
        <taxon>Pseudomonadota</taxon>
        <taxon>Betaproteobacteria</taxon>
        <taxon>Nitrosomonadales</taxon>
        <taxon>Nitrosomonadaceae</taxon>
        <taxon>Nitrosomonas</taxon>
    </lineage>
</organism>
<protein>
    <submittedName>
        <fullName evidence="1">Uncharacterized protein</fullName>
    </submittedName>
</protein>